<protein>
    <recommendedName>
        <fullName evidence="1">Peptidase M11 gametolysin domain-containing protein</fullName>
    </recommendedName>
</protein>
<dbReference type="InterPro" id="IPR008752">
    <property type="entry name" value="Peptidase_M11"/>
</dbReference>
<organism evidence="2">
    <name type="scientific">Ditylum brightwellii</name>
    <dbReference type="NCBI Taxonomy" id="49249"/>
    <lineage>
        <taxon>Eukaryota</taxon>
        <taxon>Sar</taxon>
        <taxon>Stramenopiles</taxon>
        <taxon>Ochrophyta</taxon>
        <taxon>Bacillariophyta</taxon>
        <taxon>Mediophyceae</taxon>
        <taxon>Lithodesmiophycidae</taxon>
        <taxon>Lithodesmiales</taxon>
        <taxon>Lithodesmiaceae</taxon>
        <taxon>Ditylum</taxon>
    </lineage>
</organism>
<dbReference type="PANTHER" id="PTHR33683">
    <property type="entry name" value="1, PUTATIVE-RELATED"/>
    <property type="match status" value="1"/>
</dbReference>
<dbReference type="EMBL" id="HBNS01018865">
    <property type="protein sequence ID" value="CAE4607405.1"/>
    <property type="molecule type" value="Transcribed_RNA"/>
</dbReference>
<evidence type="ECO:0000313" key="2">
    <source>
        <dbReference type="EMBL" id="CAE4607405.1"/>
    </source>
</evidence>
<dbReference type="AlphaFoldDB" id="A0A7S4RAX9"/>
<reference evidence="2" key="1">
    <citation type="submission" date="2021-01" db="EMBL/GenBank/DDBJ databases">
        <authorList>
            <person name="Corre E."/>
            <person name="Pelletier E."/>
            <person name="Niang G."/>
            <person name="Scheremetjew M."/>
            <person name="Finn R."/>
            <person name="Kale V."/>
            <person name="Holt S."/>
            <person name="Cochrane G."/>
            <person name="Meng A."/>
            <person name="Brown T."/>
            <person name="Cohen L."/>
        </authorList>
    </citation>
    <scope>NUCLEOTIDE SEQUENCE</scope>
    <source>
        <strain evidence="2">GSO104</strain>
    </source>
</reference>
<accession>A0A7S4RAX9</accession>
<dbReference type="SUPFAM" id="SSF55486">
    <property type="entry name" value="Metalloproteases ('zincins'), catalytic domain"/>
    <property type="match status" value="1"/>
</dbReference>
<proteinExistence type="predicted"/>
<dbReference type="PANTHER" id="PTHR33683:SF46">
    <property type="entry name" value="SUSHI DOMAIN-CONTAINING PROTEIN"/>
    <property type="match status" value="1"/>
</dbReference>
<dbReference type="Pfam" id="PF05548">
    <property type="entry name" value="Peptidase_M11"/>
    <property type="match status" value="1"/>
</dbReference>
<gene>
    <name evidence="2" type="ORF">DBRI00130_LOCUS15023</name>
</gene>
<evidence type="ECO:0000259" key="1">
    <source>
        <dbReference type="Pfam" id="PF05548"/>
    </source>
</evidence>
<feature type="domain" description="Peptidase M11 gametolysin" evidence="1">
    <location>
        <begin position="28"/>
        <end position="189"/>
    </location>
</feature>
<name>A0A7S4RAX9_9STRA</name>
<sequence length="403" mass="43801">MAVEKKLDITLPGPFDYVMYLLEGCYGECGWIAYAYVNDWNTVYQGKKYAAVGVQMHELGHNFNLAHSGGIDGNNYTDYTGMMGNPLFEDEIGKMCFNAAKNWQISWYGGVGDESMYKVKVDPQETPLSSFTLVGIGEFDKNTNDKHPVVVKIETGTNKDYFIGFNRAVGPNAQNVEADNEVTIVQVNGGNGLDYGQSYLKAHLLSDEVYTENNFANTGEPLSIKVNSIDLSTEPATAGINIMFGSDLHECRIDSDCFDDGVYCNGEEICDINVGILGGCVSTGNPCQSGRKCIESTQSCATCDEVKIQLTTDNYAGETSWDIKDSDGIIIRSGSGFSIGYHWEIIPNLEEGVYTFTIYDRYGDGICCGEGAGSYEVSLCGNTVAQGGTFGHSESTEFTIGSS</sequence>